<reference evidence="1 2" key="1">
    <citation type="submission" date="2016-10" db="EMBL/GenBank/DDBJ databases">
        <title>Genome sequence of the ascomycete fungus Penicillium subrubescens.</title>
        <authorList>
            <person name="De Vries R.P."/>
            <person name="Peng M."/>
            <person name="Dilokpimol A."/>
            <person name="Hilden K."/>
            <person name="Makela M.R."/>
            <person name="Grigoriev I."/>
            <person name="Riley R."/>
            <person name="Granchi Z."/>
        </authorList>
    </citation>
    <scope>NUCLEOTIDE SEQUENCE [LARGE SCALE GENOMIC DNA]</scope>
    <source>
        <strain evidence="1 2">CBS 132785</strain>
    </source>
</reference>
<evidence type="ECO:0000313" key="2">
    <source>
        <dbReference type="Proteomes" id="UP000186955"/>
    </source>
</evidence>
<protein>
    <submittedName>
        <fullName evidence="1">Uncharacterized protein</fullName>
    </submittedName>
</protein>
<gene>
    <name evidence="1" type="ORF">PENSUB_13923</name>
</gene>
<sequence>MTDVPWDGSYPWRKSALKRTMPNGDEFTTVIDPSVPDSDTQIAGLAGLECASAYVCDHKPANSPNPAPAPAGKTTSTLTLSSDAIFVTDSSLNKNEVKLPNPNDVFHIVYNAIEGNGCRTSSFDVGNSCTISYRCMFAGETNVIKPSSDAVAKSLHGTAGLQVAKSWYEKTTYSSQWGIPKYWIGCKYPRNGQIVITQDNSVQSQLSFEITCKGSWFCDVACSGVTAGMLSLGSAAGLAPAEVFGALTAGACGAFC</sequence>
<organism evidence="1 2">
    <name type="scientific">Penicillium subrubescens</name>
    <dbReference type="NCBI Taxonomy" id="1316194"/>
    <lineage>
        <taxon>Eukaryota</taxon>
        <taxon>Fungi</taxon>
        <taxon>Dikarya</taxon>
        <taxon>Ascomycota</taxon>
        <taxon>Pezizomycotina</taxon>
        <taxon>Eurotiomycetes</taxon>
        <taxon>Eurotiomycetidae</taxon>
        <taxon>Eurotiales</taxon>
        <taxon>Aspergillaceae</taxon>
        <taxon>Penicillium</taxon>
    </lineage>
</organism>
<comment type="caution">
    <text evidence="1">The sequence shown here is derived from an EMBL/GenBank/DDBJ whole genome shotgun (WGS) entry which is preliminary data.</text>
</comment>
<dbReference type="AlphaFoldDB" id="A0A1Q5UQ22"/>
<dbReference type="EMBL" id="MNBE01000079">
    <property type="protein sequence ID" value="OKP14571.1"/>
    <property type="molecule type" value="Genomic_DNA"/>
</dbReference>
<keyword evidence="2" id="KW-1185">Reference proteome</keyword>
<evidence type="ECO:0000313" key="1">
    <source>
        <dbReference type="EMBL" id="OKP14571.1"/>
    </source>
</evidence>
<dbReference type="Proteomes" id="UP000186955">
    <property type="component" value="Unassembled WGS sequence"/>
</dbReference>
<proteinExistence type="predicted"/>
<name>A0A1Q5UQ22_9EURO</name>
<accession>A0A1Q5UQ22</accession>